<protein>
    <submittedName>
        <fullName evidence="2">Protein NLP7-like</fullName>
    </submittedName>
</protein>
<comment type="caution">
    <text evidence="2">The sequence shown here is derived from an EMBL/GenBank/DDBJ whole genome shotgun (WGS) entry which is preliminary data.</text>
</comment>
<dbReference type="AlphaFoldDB" id="A0A314Y6X2"/>
<proteinExistence type="predicted"/>
<gene>
    <name evidence="2" type="ORF">Pyn_02763</name>
</gene>
<accession>A0A314Y6X2</accession>
<reference evidence="2 3" key="1">
    <citation type="submission" date="2018-02" db="EMBL/GenBank/DDBJ databases">
        <title>Draft genome of wild Prunus yedoensis var. nudiflora.</title>
        <authorList>
            <person name="Baek S."/>
            <person name="Kim J.-H."/>
            <person name="Choi K."/>
            <person name="Kim G.-B."/>
            <person name="Cho A."/>
            <person name="Jang H."/>
            <person name="Shin C.-H."/>
            <person name="Yu H.-J."/>
            <person name="Mun J.-H."/>
        </authorList>
    </citation>
    <scope>NUCLEOTIDE SEQUENCE [LARGE SCALE GENOMIC DNA]</scope>
    <source>
        <strain evidence="3">cv. Jeju island</strain>
        <tissue evidence="2">Leaf</tissue>
    </source>
</reference>
<feature type="region of interest" description="Disordered" evidence="1">
    <location>
        <begin position="1"/>
        <end position="89"/>
    </location>
</feature>
<feature type="compositionally biased region" description="Polar residues" evidence="1">
    <location>
        <begin position="20"/>
        <end position="38"/>
    </location>
</feature>
<keyword evidence="3" id="KW-1185">Reference proteome</keyword>
<dbReference type="EMBL" id="PJQY01001781">
    <property type="protein sequence ID" value="PQP99723.1"/>
    <property type="molecule type" value="Genomic_DNA"/>
</dbReference>
<evidence type="ECO:0000256" key="1">
    <source>
        <dbReference type="SAM" id="MobiDB-lite"/>
    </source>
</evidence>
<dbReference type="Proteomes" id="UP000250321">
    <property type="component" value="Unassembled WGS sequence"/>
</dbReference>
<sequence>MVQLDSSKPQLMVDFDPANDGSNAVNEGGENNISCLENNDNREQLQQDGSFFPASSSLSGNVGSTEQDIYNSNRDRRMKIKGHDKEFLG</sequence>
<evidence type="ECO:0000313" key="2">
    <source>
        <dbReference type="EMBL" id="PQP99723.1"/>
    </source>
</evidence>
<name>A0A314Y6X2_PRUYE</name>
<feature type="compositionally biased region" description="Polar residues" evidence="1">
    <location>
        <begin position="46"/>
        <end position="72"/>
    </location>
</feature>
<evidence type="ECO:0000313" key="3">
    <source>
        <dbReference type="Proteomes" id="UP000250321"/>
    </source>
</evidence>
<organism evidence="2 3">
    <name type="scientific">Prunus yedoensis var. nudiflora</name>
    <dbReference type="NCBI Taxonomy" id="2094558"/>
    <lineage>
        <taxon>Eukaryota</taxon>
        <taxon>Viridiplantae</taxon>
        <taxon>Streptophyta</taxon>
        <taxon>Embryophyta</taxon>
        <taxon>Tracheophyta</taxon>
        <taxon>Spermatophyta</taxon>
        <taxon>Magnoliopsida</taxon>
        <taxon>eudicotyledons</taxon>
        <taxon>Gunneridae</taxon>
        <taxon>Pentapetalae</taxon>
        <taxon>rosids</taxon>
        <taxon>fabids</taxon>
        <taxon>Rosales</taxon>
        <taxon>Rosaceae</taxon>
        <taxon>Amygdaloideae</taxon>
        <taxon>Amygdaleae</taxon>
        <taxon>Prunus</taxon>
    </lineage>
</organism>